<dbReference type="Proteomes" id="UP000494365">
    <property type="component" value="Unassembled WGS sequence"/>
</dbReference>
<name>A0A6S7BP06_9BURK</name>
<organism evidence="2 3">
    <name type="scientific">Paraburkholderia ultramafica</name>
    <dbReference type="NCBI Taxonomy" id="1544867"/>
    <lineage>
        <taxon>Bacteria</taxon>
        <taxon>Pseudomonadati</taxon>
        <taxon>Pseudomonadota</taxon>
        <taxon>Betaproteobacteria</taxon>
        <taxon>Burkholderiales</taxon>
        <taxon>Burkholderiaceae</taxon>
        <taxon>Paraburkholderia</taxon>
    </lineage>
</organism>
<feature type="compositionally biased region" description="Low complexity" evidence="1">
    <location>
        <begin position="199"/>
        <end position="216"/>
    </location>
</feature>
<protein>
    <recommendedName>
        <fullName evidence="4">Transposase</fullName>
    </recommendedName>
</protein>
<dbReference type="AlphaFoldDB" id="A0A6S7BP06"/>
<reference evidence="2 3" key="1">
    <citation type="submission" date="2020-04" db="EMBL/GenBank/DDBJ databases">
        <authorList>
            <person name="De Canck E."/>
        </authorList>
    </citation>
    <scope>NUCLEOTIDE SEQUENCE [LARGE SCALE GENOMIC DNA]</scope>
    <source>
        <strain evidence="2 3">LMG 28614</strain>
    </source>
</reference>
<evidence type="ECO:0000256" key="1">
    <source>
        <dbReference type="SAM" id="MobiDB-lite"/>
    </source>
</evidence>
<accession>A0A6S7BP06</accession>
<proteinExistence type="predicted"/>
<evidence type="ECO:0008006" key="4">
    <source>
        <dbReference type="Google" id="ProtNLM"/>
    </source>
</evidence>
<sequence length="233" mass="24904">MNRSAGAAAQLSGCERKHLAVRALAGGHTISSLADGHAVSRKFVYEQKRKAGAALDDAFTPAPEAAEPVLCALPVTARWLRQVIVALTLICRSPYRGVVEFVRDLLGLSISEGHVHDVMQWAAQQAGSINRDQDLSGIRVGLHDEIFHGDRPVLAGVDADSTYCYLLAAEDHRDADTWGVHLLEAAQQGLAPEYTIADAGRGLPPGSRPRGARRPAMAMCSISSASARRSPTH</sequence>
<evidence type="ECO:0000313" key="2">
    <source>
        <dbReference type="EMBL" id="CAB3806034.1"/>
    </source>
</evidence>
<keyword evidence="3" id="KW-1185">Reference proteome</keyword>
<evidence type="ECO:0000313" key="3">
    <source>
        <dbReference type="Proteomes" id="UP000494365"/>
    </source>
</evidence>
<dbReference type="EMBL" id="CADIKK010000043">
    <property type="protein sequence ID" value="CAB3806034.1"/>
    <property type="molecule type" value="Genomic_DNA"/>
</dbReference>
<feature type="region of interest" description="Disordered" evidence="1">
    <location>
        <begin position="197"/>
        <end position="216"/>
    </location>
</feature>
<dbReference type="RefSeq" id="WP_217469177.1">
    <property type="nucleotide sequence ID" value="NZ_CADIKK010000043.1"/>
</dbReference>
<gene>
    <name evidence="2" type="ORF">LMG28614_06295</name>
</gene>